<evidence type="ECO:0000313" key="1">
    <source>
        <dbReference type="EMBL" id="KIZ04407.1"/>
    </source>
</evidence>
<protein>
    <submittedName>
        <fullName evidence="1">Uncharacterized protein</fullName>
    </submittedName>
</protein>
<organism evidence="1 2">
    <name type="scientific">Monoraphidium neglectum</name>
    <dbReference type="NCBI Taxonomy" id="145388"/>
    <lineage>
        <taxon>Eukaryota</taxon>
        <taxon>Viridiplantae</taxon>
        <taxon>Chlorophyta</taxon>
        <taxon>core chlorophytes</taxon>
        <taxon>Chlorophyceae</taxon>
        <taxon>CS clade</taxon>
        <taxon>Sphaeropleales</taxon>
        <taxon>Selenastraceae</taxon>
        <taxon>Monoraphidium</taxon>
    </lineage>
</organism>
<proteinExistence type="predicted"/>
<dbReference type="EMBL" id="KK100670">
    <property type="protein sequence ID" value="KIZ04407.1"/>
    <property type="molecule type" value="Genomic_DNA"/>
</dbReference>
<accession>A0A0D2MV63</accession>
<evidence type="ECO:0000313" key="2">
    <source>
        <dbReference type="Proteomes" id="UP000054498"/>
    </source>
</evidence>
<dbReference type="RefSeq" id="XP_013903426.1">
    <property type="nucleotide sequence ID" value="XM_014047972.1"/>
</dbReference>
<dbReference type="Proteomes" id="UP000054498">
    <property type="component" value="Unassembled WGS sequence"/>
</dbReference>
<dbReference type="AlphaFoldDB" id="A0A0D2MV63"/>
<keyword evidence="2" id="KW-1185">Reference proteome</keyword>
<sequence>MISNIASGSPATAAAGGGLCCQQCGAVSLKDSRFISNFATSAGGATAIMLPTGNVSVTGNEFTSNAAAAEAPLNSQEARRLLELLQAGSLDSDDAASLAVLQGQDKIAPSSFFRLLGDDMLYK</sequence>
<dbReference type="KEGG" id="mng:MNEG_3554"/>
<gene>
    <name evidence="1" type="ORF">MNEG_3554</name>
</gene>
<name>A0A0D2MV63_9CHLO</name>
<reference evidence="1 2" key="1">
    <citation type="journal article" date="2013" name="BMC Genomics">
        <title>Reconstruction of the lipid metabolism for the microalga Monoraphidium neglectum from its genome sequence reveals characteristics suitable for biofuel production.</title>
        <authorList>
            <person name="Bogen C."/>
            <person name="Al-Dilaimi A."/>
            <person name="Albersmeier A."/>
            <person name="Wichmann J."/>
            <person name="Grundmann M."/>
            <person name="Rupp O."/>
            <person name="Lauersen K.J."/>
            <person name="Blifernez-Klassen O."/>
            <person name="Kalinowski J."/>
            <person name="Goesmann A."/>
            <person name="Mussgnug J.H."/>
            <person name="Kruse O."/>
        </authorList>
    </citation>
    <scope>NUCLEOTIDE SEQUENCE [LARGE SCALE GENOMIC DNA]</scope>
    <source>
        <strain evidence="1 2">SAG 48.87</strain>
    </source>
</reference>
<dbReference type="GeneID" id="25736432"/>